<gene>
    <name evidence="2" type="ORF">SAMN04488109_6313</name>
</gene>
<reference evidence="2 3" key="1">
    <citation type="submission" date="2016-11" db="EMBL/GenBank/DDBJ databases">
        <authorList>
            <person name="Jaros S."/>
            <person name="Januszkiewicz K."/>
            <person name="Wedrychowicz H."/>
        </authorList>
    </citation>
    <scope>NUCLEOTIDE SEQUENCE [LARGE SCALE GENOMIC DNA]</scope>
    <source>
        <strain evidence="2 3">DSM 24574</strain>
    </source>
</reference>
<dbReference type="RefSeq" id="WP_143165163.1">
    <property type="nucleotide sequence ID" value="NZ_FQWQ01000006.1"/>
</dbReference>
<organism evidence="2 3">
    <name type="scientific">Chryseolinea serpens</name>
    <dbReference type="NCBI Taxonomy" id="947013"/>
    <lineage>
        <taxon>Bacteria</taxon>
        <taxon>Pseudomonadati</taxon>
        <taxon>Bacteroidota</taxon>
        <taxon>Cytophagia</taxon>
        <taxon>Cytophagales</taxon>
        <taxon>Fulvivirgaceae</taxon>
        <taxon>Chryseolinea</taxon>
    </lineage>
</organism>
<dbReference type="EMBL" id="FQWQ01000006">
    <property type="protein sequence ID" value="SHH96778.1"/>
    <property type="molecule type" value="Genomic_DNA"/>
</dbReference>
<keyword evidence="1" id="KW-0472">Membrane</keyword>
<dbReference type="STRING" id="947013.SAMN04488109_6313"/>
<proteinExistence type="predicted"/>
<keyword evidence="1" id="KW-0812">Transmembrane</keyword>
<evidence type="ECO:0000256" key="1">
    <source>
        <dbReference type="SAM" id="Phobius"/>
    </source>
</evidence>
<dbReference type="Proteomes" id="UP000184212">
    <property type="component" value="Unassembled WGS sequence"/>
</dbReference>
<dbReference type="OrthoDB" id="1491835at2"/>
<keyword evidence="3" id="KW-1185">Reference proteome</keyword>
<sequence length="241" mass="27796">MMSDSRRKNIHRPLFKIALYCSWPAFLFFEIGGYVVAIFWVAVFVLLIRQDRRKAWRLLFFSPWIIIPLFHFTAGTIGYFSGTAALGGVGYPGPGFFNLDRQYRAWHSTSGCVQYGNEPLTDGPRNAAIYLWTNLCGYQRDVYQGYYPDERKTQQLLNQQGKMVDVHQTERGIDFLLDGKKYQIRNQDHRAMPLPDSCRSGRVVVVGDELLIFKSDTSPIQTYLADHKTGLIFACYWGSFF</sequence>
<name>A0A1M5XB38_9BACT</name>
<feature type="transmembrane region" description="Helical" evidence="1">
    <location>
        <begin position="23"/>
        <end position="46"/>
    </location>
</feature>
<feature type="transmembrane region" description="Helical" evidence="1">
    <location>
        <begin position="58"/>
        <end position="80"/>
    </location>
</feature>
<dbReference type="AlphaFoldDB" id="A0A1M5XB38"/>
<evidence type="ECO:0000313" key="3">
    <source>
        <dbReference type="Proteomes" id="UP000184212"/>
    </source>
</evidence>
<keyword evidence="1" id="KW-1133">Transmembrane helix</keyword>
<accession>A0A1M5XB38</accession>
<evidence type="ECO:0000313" key="2">
    <source>
        <dbReference type="EMBL" id="SHH96778.1"/>
    </source>
</evidence>
<protein>
    <submittedName>
        <fullName evidence="2">Uncharacterized protein</fullName>
    </submittedName>
</protein>